<accession>A0A328AS93</accession>
<evidence type="ECO:0000313" key="8">
    <source>
        <dbReference type="Proteomes" id="UP000249725"/>
    </source>
</evidence>
<evidence type="ECO:0000256" key="3">
    <source>
        <dbReference type="ARBA" id="ARBA00022989"/>
    </source>
</evidence>
<dbReference type="Gene3D" id="3.30.1150.10">
    <property type="match status" value="3"/>
</dbReference>
<reference evidence="8" key="1">
    <citation type="submission" date="2018-05" db="EMBL/GenBank/DDBJ databases">
        <authorList>
            <person name="Li X."/>
        </authorList>
    </citation>
    <scope>NUCLEOTIDE SEQUENCE [LARGE SCALE GENOMIC DNA]</scope>
    <source>
        <strain evidence="8">YIM 73061</strain>
    </source>
</reference>
<gene>
    <name evidence="7" type="ORF">DJ018_08505</name>
</gene>
<dbReference type="InterPro" id="IPR006260">
    <property type="entry name" value="TonB/TolA_C"/>
</dbReference>
<keyword evidence="2" id="KW-0812">Transmembrane</keyword>
<dbReference type="Proteomes" id="UP000249725">
    <property type="component" value="Unassembled WGS sequence"/>
</dbReference>
<dbReference type="GO" id="GO:0055085">
    <property type="term" value="P:transmembrane transport"/>
    <property type="evidence" value="ECO:0007669"/>
    <property type="project" value="InterPro"/>
</dbReference>
<dbReference type="AlphaFoldDB" id="A0A328AS93"/>
<feature type="signal peptide" evidence="5">
    <location>
        <begin position="1"/>
        <end position="26"/>
    </location>
</feature>
<feature type="chain" id="PRO_5016363640" description="TonB C-terminal domain-containing protein" evidence="5">
    <location>
        <begin position="27"/>
        <end position="349"/>
    </location>
</feature>
<protein>
    <recommendedName>
        <fullName evidence="6">TonB C-terminal domain-containing protein</fullName>
    </recommendedName>
</protein>
<organism evidence="7 8">
    <name type="scientific">Phenylobacterium deserti</name>
    <dbReference type="NCBI Taxonomy" id="1914756"/>
    <lineage>
        <taxon>Bacteria</taxon>
        <taxon>Pseudomonadati</taxon>
        <taxon>Pseudomonadota</taxon>
        <taxon>Alphaproteobacteria</taxon>
        <taxon>Caulobacterales</taxon>
        <taxon>Caulobacteraceae</taxon>
        <taxon>Phenylobacterium</taxon>
    </lineage>
</organism>
<feature type="domain" description="TonB C-terminal" evidence="6">
    <location>
        <begin position="33"/>
        <end position="131"/>
    </location>
</feature>
<evidence type="ECO:0000259" key="6">
    <source>
        <dbReference type="PROSITE" id="PS52015"/>
    </source>
</evidence>
<evidence type="ECO:0000256" key="5">
    <source>
        <dbReference type="SAM" id="SignalP"/>
    </source>
</evidence>
<evidence type="ECO:0000256" key="1">
    <source>
        <dbReference type="ARBA" id="ARBA00004167"/>
    </source>
</evidence>
<dbReference type="NCBIfam" id="TIGR01352">
    <property type="entry name" value="tonB_Cterm"/>
    <property type="match status" value="1"/>
</dbReference>
<comment type="caution">
    <text evidence="7">The sequence shown here is derived from an EMBL/GenBank/DDBJ whole genome shotgun (WGS) entry which is preliminary data.</text>
</comment>
<comment type="subcellular location">
    <subcellularLocation>
        <location evidence="1">Membrane</location>
        <topology evidence="1">Single-pass membrane protein</topology>
    </subcellularLocation>
</comment>
<keyword evidence="3" id="KW-1133">Transmembrane helix</keyword>
<keyword evidence="8" id="KW-1185">Reference proteome</keyword>
<evidence type="ECO:0000313" key="7">
    <source>
        <dbReference type="EMBL" id="RAK57933.1"/>
    </source>
</evidence>
<dbReference type="InterPro" id="IPR037682">
    <property type="entry name" value="TonB_C"/>
</dbReference>
<sequence length="349" mass="36817">MWRCEMRWVLALGVSAAALGVVSAFAQPSIVDPTWLRRPGPNDLRAAWPKGALEKRLEGRALIGCVVTAQGTLTQCQVLEETPAGSGFGGAALSLTPQFLMKPATQDGRPVEGGRVRIPIQFDLPSGVGAQYTKVARVITNVPWIDAPSFDDVLAAYPKGAAERGVGGRATLSCTYTPAGRLRDCRGANEQPELQGFAAAAMRLAPKFRGPPLEGDNARQPTRTEFVVAFAPETLKGVRTVGKPSWTGRPTVEQFRASYPDAAIKAGVNQARVVLRCKVEAQGRLGGCRPESEEPAGYGFGQAAASLAPTFRVSAWTAEGLPTVGSEVAAPIRYDLQALAAASAPAARP</sequence>
<dbReference type="Pfam" id="PF03544">
    <property type="entry name" value="TonB_C"/>
    <property type="match status" value="1"/>
</dbReference>
<evidence type="ECO:0000256" key="4">
    <source>
        <dbReference type="ARBA" id="ARBA00023136"/>
    </source>
</evidence>
<keyword evidence="4" id="KW-0472">Membrane</keyword>
<proteinExistence type="predicted"/>
<dbReference type="GO" id="GO:0016020">
    <property type="term" value="C:membrane"/>
    <property type="evidence" value="ECO:0007669"/>
    <property type="project" value="UniProtKB-SubCell"/>
</dbReference>
<evidence type="ECO:0000256" key="2">
    <source>
        <dbReference type="ARBA" id="ARBA00022692"/>
    </source>
</evidence>
<keyword evidence="5" id="KW-0732">Signal</keyword>
<dbReference type="PROSITE" id="PS52015">
    <property type="entry name" value="TONB_CTD"/>
    <property type="match status" value="1"/>
</dbReference>
<dbReference type="EMBL" id="QFYR01000001">
    <property type="protein sequence ID" value="RAK57933.1"/>
    <property type="molecule type" value="Genomic_DNA"/>
</dbReference>
<name>A0A328AS93_9CAUL</name>
<dbReference type="SUPFAM" id="SSF74653">
    <property type="entry name" value="TolA/TonB C-terminal domain"/>
    <property type="match status" value="2"/>
</dbReference>